<feature type="non-terminal residue" evidence="5">
    <location>
        <position position="1"/>
    </location>
</feature>
<dbReference type="PANTHER" id="PTHR12901">
    <property type="entry name" value="SPERM PROTEIN HOMOLOG"/>
    <property type="match status" value="1"/>
</dbReference>
<dbReference type="Pfam" id="PF03364">
    <property type="entry name" value="Polyketide_cyc"/>
    <property type="match status" value="1"/>
</dbReference>
<dbReference type="EMBL" id="GG663741">
    <property type="protein sequence ID" value="EEH55668.1"/>
    <property type="molecule type" value="Genomic_DNA"/>
</dbReference>
<dbReference type="InterPro" id="IPR044996">
    <property type="entry name" value="COQ10-like"/>
</dbReference>
<dbReference type="STRING" id="564608.C1MWZ1"/>
<dbReference type="Gene3D" id="3.30.530.20">
    <property type="match status" value="1"/>
</dbReference>
<keyword evidence="6" id="KW-1185">Reference proteome</keyword>
<dbReference type="SUPFAM" id="SSF55961">
    <property type="entry name" value="Bet v1-like"/>
    <property type="match status" value="1"/>
</dbReference>
<organism evidence="6">
    <name type="scientific">Micromonas pusilla (strain CCMP1545)</name>
    <name type="common">Picoplanktonic green alga</name>
    <dbReference type="NCBI Taxonomy" id="564608"/>
    <lineage>
        <taxon>Eukaryota</taxon>
        <taxon>Viridiplantae</taxon>
        <taxon>Chlorophyta</taxon>
        <taxon>Mamiellophyceae</taxon>
        <taxon>Mamiellales</taxon>
        <taxon>Mamiellaceae</taxon>
        <taxon>Micromonas</taxon>
    </lineage>
</organism>
<dbReference type="GeneID" id="9685443"/>
<dbReference type="GO" id="GO:0005739">
    <property type="term" value="C:mitochondrion"/>
    <property type="evidence" value="ECO:0007669"/>
    <property type="project" value="TreeGrafter"/>
</dbReference>
<feature type="non-terminal residue" evidence="5">
    <location>
        <position position="159"/>
    </location>
</feature>
<evidence type="ECO:0000313" key="6">
    <source>
        <dbReference type="Proteomes" id="UP000001876"/>
    </source>
</evidence>
<gene>
    <name evidence="5" type="ORF">MICPUCDRAFT_6982</name>
</gene>
<dbReference type="RefSeq" id="XP_003059716.1">
    <property type="nucleotide sequence ID" value="XM_003059670.1"/>
</dbReference>
<dbReference type="eggNOG" id="KOG3177">
    <property type="taxonomic scope" value="Eukaryota"/>
</dbReference>
<dbReference type="Proteomes" id="UP000001876">
    <property type="component" value="Unassembled WGS sequence"/>
</dbReference>
<dbReference type="OrthoDB" id="292693at2759"/>
<dbReference type="OMA" id="IDGPFKY"/>
<dbReference type="KEGG" id="mpp:MICPUCDRAFT_6982"/>
<evidence type="ECO:0000259" key="4">
    <source>
        <dbReference type="Pfam" id="PF03364"/>
    </source>
</evidence>
<comment type="function">
    <text evidence="3">Required for the function of coenzyme Q in the respiratory chain. May serve as a chaperone or may be involved in the transport of Q6 from its site of synthesis to the catalytic sites of the respiratory complexes.</text>
</comment>
<name>C1MWZ1_MICPC</name>
<dbReference type="AlphaFoldDB" id="C1MWZ1"/>
<comment type="subunit">
    <text evidence="2">Interacts with coenzyme Q.</text>
</comment>
<evidence type="ECO:0000256" key="2">
    <source>
        <dbReference type="ARBA" id="ARBA00011814"/>
    </source>
</evidence>
<dbReference type="GO" id="GO:0048039">
    <property type="term" value="F:ubiquinone binding"/>
    <property type="evidence" value="ECO:0007669"/>
    <property type="project" value="InterPro"/>
</dbReference>
<dbReference type="PANTHER" id="PTHR12901:SF10">
    <property type="entry name" value="COENZYME Q-BINDING PROTEIN COQ10, MITOCHONDRIAL"/>
    <property type="match status" value="1"/>
</dbReference>
<dbReference type="InterPro" id="IPR023393">
    <property type="entry name" value="START-like_dom_sf"/>
</dbReference>
<evidence type="ECO:0000256" key="3">
    <source>
        <dbReference type="ARBA" id="ARBA00024947"/>
    </source>
</evidence>
<evidence type="ECO:0000256" key="1">
    <source>
        <dbReference type="ARBA" id="ARBA00006885"/>
    </source>
</evidence>
<dbReference type="GO" id="GO:0045333">
    <property type="term" value="P:cellular respiration"/>
    <property type="evidence" value="ECO:0007669"/>
    <property type="project" value="InterPro"/>
</dbReference>
<evidence type="ECO:0000313" key="5">
    <source>
        <dbReference type="EMBL" id="EEH55668.1"/>
    </source>
</evidence>
<feature type="domain" description="Coenzyme Q-binding protein COQ10 START" evidence="4">
    <location>
        <begin position="12"/>
        <end position="149"/>
    </location>
</feature>
<proteinExistence type="inferred from homology"/>
<reference evidence="5 6" key="1">
    <citation type="journal article" date="2009" name="Science">
        <title>Green evolution and dynamic adaptations revealed by genomes of the marine picoeukaryotes Micromonas.</title>
        <authorList>
            <person name="Worden A.Z."/>
            <person name="Lee J.H."/>
            <person name="Mock T."/>
            <person name="Rouze P."/>
            <person name="Simmons M.P."/>
            <person name="Aerts A.L."/>
            <person name="Allen A.E."/>
            <person name="Cuvelier M.L."/>
            <person name="Derelle E."/>
            <person name="Everett M.V."/>
            <person name="Foulon E."/>
            <person name="Grimwood J."/>
            <person name="Gundlach H."/>
            <person name="Henrissat B."/>
            <person name="Napoli C."/>
            <person name="McDonald S.M."/>
            <person name="Parker M.S."/>
            <person name="Rombauts S."/>
            <person name="Salamov A."/>
            <person name="Von Dassow P."/>
            <person name="Badger J.H."/>
            <person name="Coutinho P.M."/>
            <person name="Demir E."/>
            <person name="Dubchak I."/>
            <person name="Gentemann C."/>
            <person name="Eikrem W."/>
            <person name="Gready J.E."/>
            <person name="John U."/>
            <person name="Lanier W."/>
            <person name="Lindquist E.A."/>
            <person name="Lucas S."/>
            <person name="Mayer K.F."/>
            <person name="Moreau H."/>
            <person name="Not F."/>
            <person name="Otillar R."/>
            <person name="Panaud O."/>
            <person name="Pangilinan J."/>
            <person name="Paulsen I."/>
            <person name="Piegu B."/>
            <person name="Poliakov A."/>
            <person name="Robbens S."/>
            <person name="Schmutz J."/>
            <person name="Toulza E."/>
            <person name="Wyss T."/>
            <person name="Zelensky A."/>
            <person name="Zhou K."/>
            <person name="Armbrust E.V."/>
            <person name="Bhattacharya D."/>
            <person name="Goodenough U.W."/>
            <person name="Van de Peer Y."/>
            <person name="Grigoriev I.V."/>
        </authorList>
    </citation>
    <scope>NUCLEOTIDE SEQUENCE [LARGE SCALE GENOMIC DNA]</scope>
    <source>
        <strain evidence="5 6">CCMP1545</strain>
    </source>
</reference>
<dbReference type="CDD" id="cd07813">
    <property type="entry name" value="COQ10p_like"/>
    <property type="match status" value="1"/>
</dbReference>
<sequence length="159" mass="17775">VREKTFSSTKLVPHSPAKLFDVVADVDKYEEFVPFCVASRVLRRGRGGGGGWAELEIGFKLFNERYLSVVTLEKGATHAAVTAEAVTDAPDASGLFERLDTRWRFAPGSHDDECEVRFDIDFRVGSVIHAHAVGLFFEEVSKMQIEAFEERCDELYGRG</sequence>
<protein>
    <submittedName>
        <fullName evidence="5">Predicted protein</fullName>
    </submittedName>
</protein>
<accession>C1MWZ1</accession>
<dbReference type="InterPro" id="IPR005031">
    <property type="entry name" value="COQ10_START"/>
</dbReference>
<comment type="similarity">
    <text evidence="1">Belongs to the COQ10 family.</text>
</comment>